<keyword evidence="5" id="KW-1185">Reference proteome</keyword>
<dbReference type="SUPFAM" id="SSF55347">
    <property type="entry name" value="Glyceraldehyde-3-phosphate dehydrogenase-like, C-terminal domain"/>
    <property type="match status" value="1"/>
</dbReference>
<dbReference type="Gene3D" id="3.40.50.720">
    <property type="entry name" value="NAD(P)-binding Rossmann-like Domain"/>
    <property type="match status" value="1"/>
</dbReference>
<protein>
    <submittedName>
        <fullName evidence="4">Gfo/Idh/MocA family protein</fullName>
    </submittedName>
</protein>
<evidence type="ECO:0000259" key="2">
    <source>
        <dbReference type="Pfam" id="PF01408"/>
    </source>
</evidence>
<evidence type="ECO:0000256" key="1">
    <source>
        <dbReference type="ARBA" id="ARBA00023002"/>
    </source>
</evidence>
<sequence>MAAPTGHTTRVTETPLRHPRIPRPRVAVLGAGMIAGVHVRSARAAGADVMGIVASSPERSRAVAHDWQIDVGYPDVDAVLSDDRVDVVHICTPNHLHVAQARDALLAGKHVVCEKPIATSASDARLLADTAMASGRIATVPFVYRYHPVVRELRARVLAGDFGPWQLLHGSYLQDWLLSPASTSWRVDAVAGGPSRAFADIGSHWFDLVEWVAGVRIAEVLAETATTVAERPDAGGPSFSGRSLASSVRVPVTTEDAVGVLGRTTDGVLVSATVSQVSAGRKNRLWFELDGADASAVFDQELPESLWLGYGNRTETVVRDPASNSLEANRLSLVPAGHAQGYLECFENFVKDTYAALRGEAPEGLPTVLDGVRSAHLVDAVLASADRRAWTTVPG</sequence>
<evidence type="ECO:0000259" key="3">
    <source>
        <dbReference type="Pfam" id="PF22725"/>
    </source>
</evidence>
<evidence type="ECO:0000313" key="4">
    <source>
        <dbReference type="EMBL" id="MFE9604450.1"/>
    </source>
</evidence>
<dbReference type="Proteomes" id="UP001601303">
    <property type="component" value="Unassembled WGS sequence"/>
</dbReference>
<dbReference type="SUPFAM" id="SSF51735">
    <property type="entry name" value="NAD(P)-binding Rossmann-fold domains"/>
    <property type="match status" value="1"/>
</dbReference>
<dbReference type="InterPro" id="IPR036291">
    <property type="entry name" value="NAD(P)-bd_dom_sf"/>
</dbReference>
<gene>
    <name evidence="4" type="ORF">ACFYNQ_38635</name>
</gene>
<dbReference type="InterPro" id="IPR000683">
    <property type="entry name" value="Gfo/Idh/MocA-like_OxRdtase_N"/>
</dbReference>
<evidence type="ECO:0000313" key="5">
    <source>
        <dbReference type="Proteomes" id="UP001601303"/>
    </source>
</evidence>
<dbReference type="PANTHER" id="PTHR43818:SF11">
    <property type="entry name" value="BCDNA.GH03377"/>
    <property type="match status" value="1"/>
</dbReference>
<dbReference type="RefSeq" id="WP_388113384.1">
    <property type="nucleotide sequence ID" value="NZ_JBIAHM010000016.1"/>
</dbReference>
<feature type="domain" description="Gfo/Idh/MocA-like oxidoreductase N-terminal" evidence="2">
    <location>
        <begin position="25"/>
        <end position="140"/>
    </location>
</feature>
<accession>A0ABW6ME89</accession>
<keyword evidence="1" id="KW-0560">Oxidoreductase</keyword>
<dbReference type="Gene3D" id="3.30.360.10">
    <property type="entry name" value="Dihydrodipicolinate Reductase, domain 2"/>
    <property type="match status" value="1"/>
</dbReference>
<name>A0ABW6ME89_9ACTN</name>
<proteinExistence type="predicted"/>
<dbReference type="PANTHER" id="PTHR43818">
    <property type="entry name" value="BCDNA.GH03377"/>
    <property type="match status" value="1"/>
</dbReference>
<dbReference type="InterPro" id="IPR055170">
    <property type="entry name" value="GFO_IDH_MocA-like_dom"/>
</dbReference>
<dbReference type="Pfam" id="PF22725">
    <property type="entry name" value="GFO_IDH_MocA_C3"/>
    <property type="match status" value="1"/>
</dbReference>
<comment type="caution">
    <text evidence="4">The sequence shown here is derived from an EMBL/GenBank/DDBJ whole genome shotgun (WGS) entry which is preliminary data.</text>
</comment>
<dbReference type="EMBL" id="JBIAHM010000016">
    <property type="protein sequence ID" value="MFE9604450.1"/>
    <property type="molecule type" value="Genomic_DNA"/>
</dbReference>
<reference evidence="4 5" key="1">
    <citation type="submission" date="2024-10" db="EMBL/GenBank/DDBJ databases">
        <title>The Natural Products Discovery Center: Release of the First 8490 Sequenced Strains for Exploring Actinobacteria Biosynthetic Diversity.</title>
        <authorList>
            <person name="Kalkreuter E."/>
            <person name="Kautsar S.A."/>
            <person name="Yang D."/>
            <person name="Bader C.D."/>
            <person name="Teijaro C.N."/>
            <person name="Fluegel L."/>
            <person name="Davis C.M."/>
            <person name="Simpson J.R."/>
            <person name="Lauterbach L."/>
            <person name="Steele A.D."/>
            <person name="Gui C."/>
            <person name="Meng S."/>
            <person name="Li G."/>
            <person name="Viehrig K."/>
            <person name="Ye F."/>
            <person name="Su P."/>
            <person name="Kiefer A.F."/>
            <person name="Nichols A."/>
            <person name="Cepeda A.J."/>
            <person name="Yan W."/>
            <person name="Fan B."/>
            <person name="Jiang Y."/>
            <person name="Adhikari A."/>
            <person name="Zheng C.-J."/>
            <person name="Schuster L."/>
            <person name="Cowan T.M."/>
            <person name="Smanski M.J."/>
            <person name="Chevrette M.G."/>
            <person name="De Carvalho L.P.S."/>
            <person name="Shen B."/>
        </authorList>
    </citation>
    <scope>NUCLEOTIDE SEQUENCE [LARGE SCALE GENOMIC DNA]</scope>
    <source>
        <strain evidence="4 5">NPDC006488</strain>
    </source>
</reference>
<dbReference type="InterPro" id="IPR050463">
    <property type="entry name" value="Gfo/Idh/MocA_oxidrdct_glycsds"/>
</dbReference>
<feature type="domain" description="GFO/IDH/MocA-like oxidoreductase" evidence="3">
    <location>
        <begin position="150"/>
        <end position="296"/>
    </location>
</feature>
<organism evidence="4 5">
    <name type="scientific">Streptomyces hokutonensis</name>
    <dbReference type="NCBI Taxonomy" id="1306990"/>
    <lineage>
        <taxon>Bacteria</taxon>
        <taxon>Bacillati</taxon>
        <taxon>Actinomycetota</taxon>
        <taxon>Actinomycetes</taxon>
        <taxon>Kitasatosporales</taxon>
        <taxon>Streptomycetaceae</taxon>
        <taxon>Streptomyces</taxon>
    </lineage>
</organism>
<dbReference type="Pfam" id="PF01408">
    <property type="entry name" value="GFO_IDH_MocA"/>
    <property type="match status" value="1"/>
</dbReference>